<dbReference type="InterPro" id="IPR029045">
    <property type="entry name" value="ClpP/crotonase-like_dom_sf"/>
</dbReference>
<dbReference type="InterPro" id="IPR049076">
    <property type="entry name" value="ACCA"/>
</dbReference>
<dbReference type="PANTHER" id="PTHR45728">
    <property type="entry name" value="ACETYL-COA CARBOXYLASE, ISOFORM A"/>
    <property type="match status" value="1"/>
</dbReference>
<evidence type="ECO:0000313" key="3">
    <source>
        <dbReference type="Proteomes" id="UP001153678"/>
    </source>
</evidence>
<keyword evidence="3" id="KW-1185">Reference proteome</keyword>
<accession>A0A9W4SZD3</accession>
<dbReference type="OrthoDB" id="14612at2759"/>
<sequence length="94" mass="10661">MISHISYHIGPFCPLEDQFFYKATEWKINGNAEEVMNHFNVAWIDKGNPSKEIVEERDTRHKITDIIGSKDGLGIECLKGSGLIAGEHIRTFSQ</sequence>
<dbReference type="Proteomes" id="UP001153678">
    <property type="component" value="Unassembled WGS sequence"/>
</dbReference>
<dbReference type="Pfam" id="PF01039">
    <property type="entry name" value="Carboxyl_trans"/>
    <property type="match status" value="1"/>
</dbReference>
<dbReference type="SUPFAM" id="SSF52096">
    <property type="entry name" value="ClpP/crotonase"/>
    <property type="match status" value="1"/>
</dbReference>
<name>A0A9W4SZD3_9GLOM</name>
<protein>
    <submittedName>
        <fullName evidence="2">11477_t:CDS:1</fullName>
    </submittedName>
</protein>
<dbReference type="EMBL" id="CAMKVN010004020">
    <property type="protein sequence ID" value="CAI2186134.1"/>
    <property type="molecule type" value="Genomic_DNA"/>
</dbReference>
<comment type="caution">
    <text evidence="2">The sequence shown here is derived from an EMBL/GenBank/DDBJ whole genome shotgun (WGS) entry which is preliminary data.</text>
</comment>
<dbReference type="GO" id="GO:0005739">
    <property type="term" value="C:mitochondrion"/>
    <property type="evidence" value="ECO:0007669"/>
    <property type="project" value="TreeGrafter"/>
</dbReference>
<gene>
    <name evidence="2" type="ORF">FWILDA_LOCUS12422</name>
</gene>
<reference evidence="2" key="1">
    <citation type="submission" date="2022-08" db="EMBL/GenBank/DDBJ databases">
        <authorList>
            <person name="Kallberg Y."/>
            <person name="Tangrot J."/>
            <person name="Rosling A."/>
        </authorList>
    </citation>
    <scope>NUCLEOTIDE SEQUENCE</scope>
    <source>
        <strain evidence="2">Wild A</strain>
    </source>
</reference>
<evidence type="ECO:0000313" key="2">
    <source>
        <dbReference type="EMBL" id="CAI2186134.1"/>
    </source>
</evidence>
<dbReference type="InterPro" id="IPR034733">
    <property type="entry name" value="AcCoA_carboxyl_beta"/>
</dbReference>
<dbReference type="PANTHER" id="PTHR45728:SF3">
    <property type="entry name" value="ACETYL-COA CARBOXYLASE"/>
    <property type="match status" value="1"/>
</dbReference>
<organism evidence="2 3">
    <name type="scientific">Funneliformis geosporum</name>
    <dbReference type="NCBI Taxonomy" id="1117311"/>
    <lineage>
        <taxon>Eukaryota</taxon>
        <taxon>Fungi</taxon>
        <taxon>Fungi incertae sedis</taxon>
        <taxon>Mucoromycota</taxon>
        <taxon>Glomeromycotina</taxon>
        <taxon>Glomeromycetes</taxon>
        <taxon>Glomerales</taxon>
        <taxon>Glomeraceae</taxon>
        <taxon>Funneliformis</taxon>
    </lineage>
</organism>
<proteinExistence type="predicted"/>
<dbReference type="GO" id="GO:0006633">
    <property type="term" value="P:fatty acid biosynthetic process"/>
    <property type="evidence" value="ECO:0007669"/>
    <property type="project" value="TreeGrafter"/>
</dbReference>
<dbReference type="GO" id="GO:0003989">
    <property type="term" value="F:acetyl-CoA carboxylase activity"/>
    <property type="evidence" value="ECO:0007669"/>
    <property type="project" value="InterPro"/>
</dbReference>
<feature type="domain" description="Acetyl-coenzyme A carboxylase carboxyl transferase subunit beta" evidence="1">
    <location>
        <begin position="27"/>
        <end position="90"/>
    </location>
</feature>
<dbReference type="AlphaFoldDB" id="A0A9W4SZD3"/>
<evidence type="ECO:0000259" key="1">
    <source>
        <dbReference type="Pfam" id="PF01039"/>
    </source>
</evidence>